<organism evidence="3 4">
    <name type="scientific">Nostoc edaphicum CCNP1411</name>
    <dbReference type="NCBI Taxonomy" id="1472755"/>
    <lineage>
        <taxon>Bacteria</taxon>
        <taxon>Bacillati</taxon>
        <taxon>Cyanobacteriota</taxon>
        <taxon>Cyanophyceae</taxon>
        <taxon>Nostocales</taxon>
        <taxon>Nostocaceae</taxon>
        <taxon>Nostoc</taxon>
    </lineage>
</organism>
<dbReference type="RefSeq" id="WP_181928979.1">
    <property type="nucleotide sequence ID" value="NZ_CP054698.1"/>
</dbReference>
<protein>
    <submittedName>
        <fullName evidence="3">Uncharacterized protein</fullName>
    </submittedName>
</protein>
<evidence type="ECO:0000313" key="3">
    <source>
        <dbReference type="EMBL" id="QMS91344.1"/>
    </source>
</evidence>
<sequence>MNKEKKRQIHRNWDETERSRHGQQVRERSAREREERILSAQAVIQEMLNQGVTISQNEVARRTGFSVGFVNKHLRDEIEKAQKQQKESAQKPRTARNIDALENELEKLKASNKRLQTILDEQRRMNRELLAQAAQVVGLEDEVKLLRIVIKDLKASSPTAQEKVVNLPVQNLPAHGDNVVPINGQTSKNSEDELKSQQLSFMKQVEYELYALNIKFNATFKKLIKSKPESVVNNAIQALKQAMIKGDKIDDSSKWLYAAIKEEYVPENKPETTSNSYITYFDNRQSILEEELASREELKVLSSIFAQPND</sequence>
<keyword evidence="4" id="KW-1185">Reference proteome</keyword>
<dbReference type="Pfam" id="PF19776">
    <property type="entry name" value="DUF6262"/>
    <property type="match status" value="1"/>
</dbReference>
<gene>
    <name evidence="3" type="ORF">HUN01_28490</name>
</gene>
<dbReference type="InterPro" id="IPR046229">
    <property type="entry name" value="TnpC-like"/>
</dbReference>
<dbReference type="KEGG" id="ned:HUN01_28490"/>
<evidence type="ECO:0000256" key="1">
    <source>
        <dbReference type="SAM" id="Coils"/>
    </source>
</evidence>
<dbReference type="AlphaFoldDB" id="A0A7D7QN46"/>
<dbReference type="Proteomes" id="UP000514713">
    <property type="component" value="Chromosome"/>
</dbReference>
<keyword evidence="1" id="KW-0175">Coiled coil</keyword>
<accession>A0A7D7QN46</accession>
<feature type="coiled-coil region" evidence="1">
    <location>
        <begin position="71"/>
        <end position="132"/>
    </location>
</feature>
<feature type="compositionally biased region" description="Basic and acidic residues" evidence="2">
    <location>
        <begin position="11"/>
        <end position="33"/>
    </location>
</feature>
<reference evidence="4" key="1">
    <citation type="submission" date="2020-06" db="EMBL/GenBank/DDBJ databases">
        <title>Nostoc edaphicum CCNP1411 genome.</title>
        <authorList>
            <person name="Fidor A."/>
            <person name="Grabski M."/>
            <person name="Gawor J."/>
            <person name="Gromadka R."/>
            <person name="Wegrzyn G."/>
            <person name="Mazur-Marzec H."/>
        </authorList>
    </citation>
    <scope>NUCLEOTIDE SEQUENCE [LARGE SCALE GENOMIC DNA]</scope>
    <source>
        <strain evidence="4">CCNP1411</strain>
    </source>
</reference>
<feature type="region of interest" description="Disordered" evidence="2">
    <location>
        <begin position="1"/>
        <end position="33"/>
    </location>
</feature>
<feature type="compositionally biased region" description="Basic residues" evidence="2">
    <location>
        <begin position="1"/>
        <end position="10"/>
    </location>
</feature>
<name>A0A7D7QN46_9NOSO</name>
<dbReference type="EMBL" id="CP054698">
    <property type="protein sequence ID" value="QMS91344.1"/>
    <property type="molecule type" value="Genomic_DNA"/>
</dbReference>
<proteinExistence type="predicted"/>
<evidence type="ECO:0000256" key="2">
    <source>
        <dbReference type="SAM" id="MobiDB-lite"/>
    </source>
</evidence>
<evidence type="ECO:0000313" key="4">
    <source>
        <dbReference type="Proteomes" id="UP000514713"/>
    </source>
</evidence>